<evidence type="ECO:0000313" key="2">
    <source>
        <dbReference type="Proteomes" id="UP000692954"/>
    </source>
</evidence>
<name>A0A8S1MNQ9_9CILI</name>
<evidence type="ECO:0000313" key="1">
    <source>
        <dbReference type="EMBL" id="CAD8080972.1"/>
    </source>
</evidence>
<proteinExistence type="predicted"/>
<organism evidence="1 2">
    <name type="scientific">Paramecium sonneborni</name>
    <dbReference type="NCBI Taxonomy" id="65129"/>
    <lineage>
        <taxon>Eukaryota</taxon>
        <taxon>Sar</taxon>
        <taxon>Alveolata</taxon>
        <taxon>Ciliophora</taxon>
        <taxon>Intramacronucleata</taxon>
        <taxon>Oligohymenophorea</taxon>
        <taxon>Peniculida</taxon>
        <taxon>Parameciidae</taxon>
        <taxon>Paramecium</taxon>
    </lineage>
</organism>
<reference evidence="1" key="1">
    <citation type="submission" date="2021-01" db="EMBL/GenBank/DDBJ databases">
        <authorList>
            <consortium name="Genoscope - CEA"/>
            <person name="William W."/>
        </authorList>
    </citation>
    <scope>NUCLEOTIDE SEQUENCE</scope>
</reference>
<keyword evidence="2" id="KW-1185">Reference proteome</keyword>
<dbReference type="Proteomes" id="UP000692954">
    <property type="component" value="Unassembled WGS sequence"/>
</dbReference>
<dbReference type="EMBL" id="CAJJDN010000041">
    <property type="protein sequence ID" value="CAD8080972.1"/>
    <property type="molecule type" value="Genomic_DNA"/>
</dbReference>
<comment type="caution">
    <text evidence="1">The sequence shown here is derived from an EMBL/GenBank/DDBJ whole genome shotgun (WGS) entry which is preliminary data.</text>
</comment>
<sequence length="278" mass="33603">MTLTHQKIPKIKTIVEDYFFSECNKLHYSLSKNLYTNVAENFVINFYLFFGYDINYLDKFTQRWILCNSSLIFNLFYFQASSLKYAKIDAATYMQLQQILTLGRQQEELITDFQYLFLKFSFLNFTSSQSNSLQRTLFWLWITWIVKLTQNFHHMNKIIQLIQILIIQKIQQRVTLYLKMFISINKRRTYSHIQKSNYQLMQLQTYLQDIQNLSKLFNVFSKNIERLVLKLDQIIDYTQKQDLTKFVYINGFNLVYRISTQLNVTKLTLEDFRLLQLV</sequence>
<dbReference type="AlphaFoldDB" id="A0A8S1MNQ9"/>
<protein>
    <submittedName>
        <fullName evidence="1">Uncharacterized protein</fullName>
    </submittedName>
</protein>
<gene>
    <name evidence="1" type="ORF">PSON_ATCC_30995.1.T0410150</name>
</gene>
<accession>A0A8S1MNQ9</accession>